<dbReference type="EMBL" id="JAIWYP010000001">
    <property type="protein sequence ID" value="KAH3897197.1"/>
    <property type="molecule type" value="Genomic_DNA"/>
</dbReference>
<evidence type="ECO:0000313" key="2">
    <source>
        <dbReference type="Proteomes" id="UP000828390"/>
    </source>
</evidence>
<evidence type="ECO:0000313" key="1">
    <source>
        <dbReference type="EMBL" id="KAH3897197.1"/>
    </source>
</evidence>
<accession>A0A9D4SBQ6</accession>
<name>A0A9D4SBQ6_DREPO</name>
<protein>
    <submittedName>
        <fullName evidence="1">Uncharacterized protein</fullName>
    </submittedName>
</protein>
<keyword evidence="2" id="KW-1185">Reference proteome</keyword>
<proteinExistence type="predicted"/>
<dbReference type="Proteomes" id="UP000828390">
    <property type="component" value="Unassembled WGS sequence"/>
</dbReference>
<organism evidence="1 2">
    <name type="scientific">Dreissena polymorpha</name>
    <name type="common">Zebra mussel</name>
    <name type="synonym">Mytilus polymorpha</name>
    <dbReference type="NCBI Taxonomy" id="45954"/>
    <lineage>
        <taxon>Eukaryota</taxon>
        <taxon>Metazoa</taxon>
        <taxon>Spiralia</taxon>
        <taxon>Lophotrochozoa</taxon>
        <taxon>Mollusca</taxon>
        <taxon>Bivalvia</taxon>
        <taxon>Autobranchia</taxon>
        <taxon>Heteroconchia</taxon>
        <taxon>Euheterodonta</taxon>
        <taxon>Imparidentia</taxon>
        <taxon>Neoheterodontei</taxon>
        <taxon>Myida</taxon>
        <taxon>Dreissenoidea</taxon>
        <taxon>Dreissenidae</taxon>
        <taxon>Dreissena</taxon>
    </lineage>
</organism>
<comment type="caution">
    <text evidence="1">The sequence shown here is derived from an EMBL/GenBank/DDBJ whole genome shotgun (WGS) entry which is preliminary data.</text>
</comment>
<sequence length="92" mass="9689">MITNNVDTTLSCFETSSAVPTADLLRPSSSNSALAGWMETVRAATSSGLSSATVMVYRLVPAADDILAVTEAGRLPSKCGNESVKNTYTRQM</sequence>
<reference evidence="1" key="2">
    <citation type="submission" date="2020-11" db="EMBL/GenBank/DDBJ databases">
        <authorList>
            <person name="McCartney M.A."/>
            <person name="Auch B."/>
            <person name="Kono T."/>
            <person name="Mallez S."/>
            <person name="Becker A."/>
            <person name="Gohl D.M."/>
            <person name="Silverstein K.A.T."/>
            <person name="Koren S."/>
            <person name="Bechman K.B."/>
            <person name="Herman A."/>
            <person name="Abrahante J.E."/>
            <person name="Garbe J."/>
        </authorList>
    </citation>
    <scope>NUCLEOTIDE SEQUENCE</scope>
    <source>
        <strain evidence="1">Duluth1</strain>
        <tissue evidence="1">Whole animal</tissue>
    </source>
</reference>
<gene>
    <name evidence="1" type="ORF">DPMN_021382</name>
</gene>
<reference evidence="1" key="1">
    <citation type="journal article" date="2019" name="bioRxiv">
        <title>The Genome of the Zebra Mussel, Dreissena polymorpha: A Resource for Invasive Species Research.</title>
        <authorList>
            <person name="McCartney M.A."/>
            <person name="Auch B."/>
            <person name="Kono T."/>
            <person name="Mallez S."/>
            <person name="Zhang Y."/>
            <person name="Obille A."/>
            <person name="Becker A."/>
            <person name="Abrahante J.E."/>
            <person name="Garbe J."/>
            <person name="Badalamenti J.P."/>
            <person name="Herman A."/>
            <person name="Mangelson H."/>
            <person name="Liachko I."/>
            <person name="Sullivan S."/>
            <person name="Sone E.D."/>
            <person name="Koren S."/>
            <person name="Silverstein K.A.T."/>
            <person name="Beckman K.B."/>
            <person name="Gohl D.M."/>
        </authorList>
    </citation>
    <scope>NUCLEOTIDE SEQUENCE</scope>
    <source>
        <strain evidence="1">Duluth1</strain>
        <tissue evidence="1">Whole animal</tissue>
    </source>
</reference>
<dbReference type="AlphaFoldDB" id="A0A9D4SBQ6"/>